<evidence type="ECO:0000313" key="2">
    <source>
        <dbReference type="Proteomes" id="UP000232122"/>
    </source>
</evidence>
<dbReference type="EMBL" id="NPEF02000013">
    <property type="protein sequence ID" value="MDV6236440.1"/>
    <property type="molecule type" value="Genomic_DNA"/>
</dbReference>
<comment type="caution">
    <text evidence="1">The sequence shown here is derived from an EMBL/GenBank/DDBJ whole genome shotgun (WGS) entry which is preliminary data.</text>
</comment>
<protein>
    <submittedName>
        <fullName evidence="1">Uncharacterized protein</fullName>
    </submittedName>
</protein>
<organism evidence="1 2">
    <name type="scientific">Leptospira ellisii</name>
    <dbReference type="NCBI Taxonomy" id="2023197"/>
    <lineage>
        <taxon>Bacteria</taxon>
        <taxon>Pseudomonadati</taxon>
        <taxon>Spirochaetota</taxon>
        <taxon>Spirochaetia</taxon>
        <taxon>Leptospirales</taxon>
        <taxon>Leptospiraceae</taxon>
        <taxon>Leptospira</taxon>
    </lineage>
</organism>
<feature type="non-terminal residue" evidence="1">
    <location>
        <position position="1"/>
    </location>
</feature>
<sequence>REQGANFRRLVNFFQRKCQVNTVTVQDFKDKRKLYKEELIEACIRIANLRKPIAEISQLAKPFGIPYYTVFHVFIGRSNHPEVLNILSQLGIPHNRKPIRNIKRKIDKLKTSGT</sequence>
<name>A0AAE4QP85_9LEPT</name>
<reference evidence="1 2" key="1">
    <citation type="journal article" date="2018" name="Microb. Genom.">
        <title>Deciphering the unexplored Leptospira diversity from soils uncovers genomic evolution to virulence.</title>
        <authorList>
            <person name="Thibeaux R."/>
            <person name="Iraola G."/>
            <person name="Ferres I."/>
            <person name="Bierque E."/>
            <person name="Girault D."/>
            <person name="Soupe-Gilbert M.E."/>
            <person name="Picardeau M."/>
            <person name="Goarant C."/>
        </authorList>
    </citation>
    <scope>NUCLEOTIDE SEQUENCE [LARGE SCALE GENOMIC DNA]</scope>
    <source>
        <strain evidence="1 2">ATI7-C-A5</strain>
    </source>
</reference>
<gene>
    <name evidence="1" type="ORF">CH379_012460</name>
</gene>
<dbReference type="AlphaFoldDB" id="A0AAE4QP85"/>
<proteinExistence type="predicted"/>
<evidence type="ECO:0000313" key="1">
    <source>
        <dbReference type="EMBL" id="MDV6236440.1"/>
    </source>
</evidence>
<keyword evidence="2" id="KW-1185">Reference proteome</keyword>
<accession>A0AAE4QP85</accession>
<dbReference type="Proteomes" id="UP000232122">
    <property type="component" value="Unassembled WGS sequence"/>
</dbReference>
<dbReference type="RefSeq" id="WP_317573193.1">
    <property type="nucleotide sequence ID" value="NZ_NPEF02000013.1"/>
</dbReference>